<accession>A0A6A2XFL2</accession>
<organism evidence="3 4">
    <name type="scientific">Hibiscus syriacus</name>
    <name type="common">Rose of Sharon</name>
    <dbReference type="NCBI Taxonomy" id="106335"/>
    <lineage>
        <taxon>Eukaryota</taxon>
        <taxon>Viridiplantae</taxon>
        <taxon>Streptophyta</taxon>
        <taxon>Embryophyta</taxon>
        <taxon>Tracheophyta</taxon>
        <taxon>Spermatophyta</taxon>
        <taxon>Magnoliopsida</taxon>
        <taxon>eudicotyledons</taxon>
        <taxon>Gunneridae</taxon>
        <taxon>Pentapetalae</taxon>
        <taxon>rosids</taxon>
        <taxon>malvids</taxon>
        <taxon>Malvales</taxon>
        <taxon>Malvaceae</taxon>
        <taxon>Malvoideae</taxon>
        <taxon>Hibiscus</taxon>
    </lineage>
</organism>
<proteinExistence type="predicted"/>
<feature type="repeat" description="PPR" evidence="2">
    <location>
        <begin position="541"/>
        <end position="575"/>
    </location>
</feature>
<feature type="repeat" description="PPR" evidence="2">
    <location>
        <begin position="300"/>
        <end position="334"/>
    </location>
</feature>
<dbReference type="Pfam" id="PF12854">
    <property type="entry name" value="PPR_1"/>
    <property type="match status" value="3"/>
</dbReference>
<evidence type="ECO:0000313" key="4">
    <source>
        <dbReference type="Proteomes" id="UP000436088"/>
    </source>
</evidence>
<dbReference type="Proteomes" id="UP000436088">
    <property type="component" value="Unassembled WGS sequence"/>
</dbReference>
<feature type="repeat" description="PPR" evidence="2">
    <location>
        <begin position="506"/>
        <end position="540"/>
    </location>
</feature>
<dbReference type="InterPro" id="IPR002885">
    <property type="entry name" value="PPR_rpt"/>
</dbReference>
<feature type="repeat" description="PPR" evidence="2">
    <location>
        <begin position="681"/>
        <end position="715"/>
    </location>
</feature>
<reference evidence="3" key="1">
    <citation type="submission" date="2019-09" db="EMBL/GenBank/DDBJ databases">
        <title>Draft genome information of white flower Hibiscus syriacus.</title>
        <authorList>
            <person name="Kim Y.-M."/>
        </authorList>
    </citation>
    <scope>NUCLEOTIDE SEQUENCE [LARGE SCALE GENOMIC DNA]</scope>
    <source>
        <strain evidence="3">YM2019G1</strain>
    </source>
</reference>
<keyword evidence="4" id="KW-1185">Reference proteome</keyword>
<evidence type="ECO:0000256" key="2">
    <source>
        <dbReference type="PROSITE-ProRule" id="PRU00708"/>
    </source>
</evidence>
<dbReference type="PROSITE" id="PS51375">
    <property type="entry name" value="PPR"/>
    <property type="match status" value="17"/>
</dbReference>
<feature type="repeat" description="PPR" evidence="2">
    <location>
        <begin position="576"/>
        <end position="610"/>
    </location>
</feature>
<feature type="repeat" description="PPR" evidence="2">
    <location>
        <begin position="370"/>
        <end position="404"/>
    </location>
</feature>
<feature type="repeat" description="PPR" evidence="2">
    <location>
        <begin position="866"/>
        <end position="900"/>
    </location>
</feature>
<dbReference type="PANTHER" id="PTHR45613">
    <property type="entry name" value="PENTATRICOPEPTIDE REPEAT-CONTAINING PROTEIN"/>
    <property type="match status" value="1"/>
</dbReference>
<gene>
    <name evidence="3" type="ORF">F3Y22_tig00117034pilonHSYRG01724</name>
</gene>
<dbReference type="Pfam" id="PF01535">
    <property type="entry name" value="PPR"/>
    <property type="match status" value="3"/>
</dbReference>
<dbReference type="NCBIfam" id="TIGR00756">
    <property type="entry name" value="PPR"/>
    <property type="match status" value="16"/>
</dbReference>
<sequence length="1093" mass="124314">MTGKRLVSRHLFFKTRTVTTSAALPLDPTVSSIPTDRFSLCLAFTDQLINRGLLSSAQKLFQRIISQSSSVSDALSALHFVTAQGLDLDLSSFVALIKKLEQSGHHQLAYSLYSDCIIGRGIIPDTSIANSIVICLCKLGKLEEATVLFDRLITDGSCGKPAFNALVRLLFSHERFLDAFDYFVKMNNINVNLGNRSYEVLIDGLCQKGYLQEAVEMFGLMPERTGLLPTLCLYKSLFYGLCKQGWVMEAESLFGEMESLGFFVDKTMYTSLMNVYCKDRKMKMAMRVYLRMLKTGCELDRYTYNTLIHGFVKMGLFDQGWALYNQMVKHGLQPCVVTYHVMISNYCREGKVDCASMLLNSMISNNLAPNVHSYTVLITSLYKENRVMEAEELYKSMLSGGLVPDHVLFFKLMKMYPKGYELRIAFMILKAIALNGCGLDPLLLPVSAHEDLDQKIEFLIDEILKSDLRLVSVAFNILISALCEESKLDSALHFMEKMMNLGCTLLLFTYNSLVKCLSQKGLFEDAKSLLDFLRDQGIFPDQATYLIRINEHCKRGDLAPALDILNQMEDRGMKPSVSIYDCIIGSLCRQKRMFEAENMFIRMLESGVNPDEVVYMKMINGYSMTGRVIEAHQLFDKMIEDAIRPTSYSYTALISGLVKKDMTDKGCMYLDKMLNDGLVPNAVLYTSLIHTFLQKGEFEFAFRLVDLMDRNQIERDFISYVTLVSGFCRSITRRKRWRSTGRRSERAREMLFQLLHRQSLLPREKKLRVSDDSPEAMKHFALKLIQKVKQTKFMPNLYLYNGIIYGFIETDRMKDAYDHLELMQKEGVHPNQVTFTVLMGGHIKAGEIDHAVGLYNKMNADGCAPDRVVYHILVKGLCQAGRLLEALSILHAMYKRRLIPSKGLYEILLGYFCANYLGIPAFKIFEEMLVYHPNPRLYHHNWLLCILCEQQILREAYIVFGTMIERGKVVAVLNLHFVSSVFVLCNGVDFQPCKWISAPEASEGWTDRVFTCIMYSKYHGRCTFIMFTEGLASRVADTMSKMAFNELPGLHQIADPPAKISGLIMEDNLGLTYAGIPLAVLLCNSLALELNFE</sequence>
<dbReference type="PANTHER" id="PTHR45613:SF9">
    <property type="entry name" value="MITOCHONDRIAL GROUP I INTRON SPLICING FACTOR CCM1"/>
    <property type="match status" value="1"/>
</dbReference>
<dbReference type="SUPFAM" id="SSF48452">
    <property type="entry name" value="TPR-like"/>
    <property type="match status" value="1"/>
</dbReference>
<evidence type="ECO:0000313" key="3">
    <source>
        <dbReference type="EMBL" id="KAE8655267.1"/>
    </source>
</evidence>
<feature type="repeat" description="PPR" evidence="2">
    <location>
        <begin position="611"/>
        <end position="645"/>
    </location>
</feature>
<feature type="repeat" description="PPR" evidence="2">
    <location>
        <begin position="194"/>
        <end position="224"/>
    </location>
</feature>
<dbReference type="EMBL" id="VEPZ02001782">
    <property type="protein sequence ID" value="KAE8655267.1"/>
    <property type="molecule type" value="Genomic_DNA"/>
</dbReference>
<dbReference type="InterPro" id="IPR011990">
    <property type="entry name" value="TPR-like_helical_dom_sf"/>
</dbReference>
<feature type="repeat" description="PPR" evidence="2">
    <location>
        <begin position="796"/>
        <end position="830"/>
    </location>
</feature>
<name>A0A6A2XFL2_HIBSY</name>
<feature type="repeat" description="PPR" evidence="2">
    <location>
        <begin position="125"/>
        <end position="159"/>
    </location>
</feature>
<dbReference type="Pfam" id="PF13041">
    <property type="entry name" value="PPR_2"/>
    <property type="match status" value="6"/>
</dbReference>
<feature type="repeat" description="PPR" evidence="2">
    <location>
        <begin position="646"/>
        <end position="680"/>
    </location>
</feature>
<feature type="repeat" description="PPR" evidence="2">
    <location>
        <begin position="831"/>
        <end position="865"/>
    </location>
</feature>
<feature type="repeat" description="PPR" evidence="2">
    <location>
        <begin position="265"/>
        <end position="299"/>
    </location>
</feature>
<dbReference type="SUPFAM" id="SSF81901">
    <property type="entry name" value="HCP-like"/>
    <property type="match status" value="1"/>
</dbReference>
<keyword evidence="1" id="KW-0677">Repeat</keyword>
<evidence type="ECO:0000256" key="1">
    <source>
        <dbReference type="ARBA" id="ARBA00022737"/>
    </source>
</evidence>
<protein>
    <submittedName>
        <fullName evidence="3">NAC domain-containing protein 7-like</fullName>
    </submittedName>
</protein>
<feature type="repeat" description="PPR" evidence="2">
    <location>
        <begin position="335"/>
        <end position="369"/>
    </location>
</feature>
<dbReference type="AlphaFoldDB" id="A0A6A2XFL2"/>
<feature type="repeat" description="PPR" evidence="2">
    <location>
        <begin position="471"/>
        <end position="505"/>
    </location>
</feature>
<dbReference type="Gene3D" id="1.25.40.10">
    <property type="entry name" value="Tetratricopeptide repeat domain"/>
    <property type="match status" value="8"/>
</dbReference>
<comment type="caution">
    <text evidence="3">The sequence shown here is derived from an EMBL/GenBank/DDBJ whole genome shotgun (WGS) entry which is preliminary data.</text>
</comment>
<feature type="repeat" description="PPR" evidence="2">
    <location>
        <begin position="230"/>
        <end position="264"/>
    </location>
</feature>